<dbReference type="AlphaFoldDB" id="A0A9P6E6X2"/>
<gene>
    <name evidence="2" type="ORF">CPB83DRAFT_886883</name>
</gene>
<sequence>MDQRSSLKTPPVGSELTMQQLLEAALWKVDSEPVAEDGGQLFVPFDSTSNDHLVSTYDPNIGIIHSTQRLLAQLSWRHNSTTTINCLPVEILTLILHITQKTCRLESDAHLFPSKYPDRSCLRTLTAVCRHWRGIALSNPSFWREIWIDNDTNIPTLFWHRSRPLPARITFHNRTSAGVDMPELDPRFLSLLGQNTQRIEGLSIYSSTFRDLRIFGISNLLRNTFSNLQVLLIDCEHKWPHKVISDLVSPKLKHLSLSGICSLDPQLFRGLTSLSLYLHATYLPDVPKFIDVLRLSPGLRIFRFDANCPTERLLLHEYQDVRPLSLSSIQEINITNRYEIEPNPFFPLHKLIFPLSTYVEWNGLCFLPKSSILPQPTFLNRMMTLLLSAEDSRHKAHFDLILLHWKFFRRFYLPNIRILILHKSMVENHDYLFRWADSFPFVEECHIPAACATVDFLVSLDQSDLHYYPHLTTLDIWLDGSDNIKNLFNVSSYIQSSPKYRRIQELALELAETGAAFWLGLDESRCCMINIRHAKDLVDMEVLSWEWMIAQSMSRG</sequence>
<dbReference type="Pfam" id="PF12937">
    <property type="entry name" value="F-box-like"/>
    <property type="match status" value="1"/>
</dbReference>
<feature type="domain" description="F-box" evidence="1">
    <location>
        <begin position="84"/>
        <end position="147"/>
    </location>
</feature>
<evidence type="ECO:0000313" key="2">
    <source>
        <dbReference type="EMBL" id="KAF9523479.1"/>
    </source>
</evidence>
<proteinExistence type="predicted"/>
<dbReference type="OrthoDB" id="2269034at2759"/>
<keyword evidence="3" id="KW-1185">Reference proteome</keyword>
<dbReference type="EMBL" id="MU157916">
    <property type="protein sequence ID" value="KAF9523479.1"/>
    <property type="molecule type" value="Genomic_DNA"/>
</dbReference>
<protein>
    <recommendedName>
        <fullName evidence="1">F-box domain-containing protein</fullName>
    </recommendedName>
</protein>
<reference evidence="2" key="1">
    <citation type="submission" date="2020-11" db="EMBL/GenBank/DDBJ databases">
        <authorList>
            <consortium name="DOE Joint Genome Institute"/>
            <person name="Ahrendt S."/>
            <person name="Riley R."/>
            <person name="Andreopoulos W."/>
            <person name="Labutti K."/>
            <person name="Pangilinan J."/>
            <person name="Ruiz-Duenas F.J."/>
            <person name="Barrasa J.M."/>
            <person name="Sanchez-Garcia M."/>
            <person name="Camarero S."/>
            <person name="Miyauchi S."/>
            <person name="Serrano A."/>
            <person name="Linde D."/>
            <person name="Babiker R."/>
            <person name="Drula E."/>
            <person name="Ayuso-Fernandez I."/>
            <person name="Pacheco R."/>
            <person name="Padilla G."/>
            <person name="Ferreira P."/>
            <person name="Barriuso J."/>
            <person name="Kellner H."/>
            <person name="Castanera R."/>
            <person name="Alfaro M."/>
            <person name="Ramirez L."/>
            <person name="Pisabarro A.G."/>
            <person name="Kuo A."/>
            <person name="Tritt A."/>
            <person name="Lipzen A."/>
            <person name="He G."/>
            <person name="Yan M."/>
            <person name="Ng V."/>
            <person name="Cullen D."/>
            <person name="Martin F."/>
            <person name="Rosso M.-N."/>
            <person name="Henrissat B."/>
            <person name="Hibbett D."/>
            <person name="Martinez A.T."/>
            <person name="Grigoriev I.V."/>
        </authorList>
    </citation>
    <scope>NUCLEOTIDE SEQUENCE</scope>
    <source>
        <strain evidence="2">CBS 506.95</strain>
    </source>
</reference>
<accession>A0A9P6E6X2</accession>
<dbReference type="Gene3D" id="1.20.1280.50">
    <property type="match status" value="1"/>
</dbReference>
<dbReference type="InterPro" id="IPR001810">
    <property type="entry name" value="F-box_dom"/>
</dbReference>
<comment type="caution">
    <text evidence="2">The sequence shown here is derived from an EMBL/GenBank/DDBJ whole genome shotgun (WGS) entry which is preliminary data.</text>
</comment>
<organism evidence="2 3">
    <name type="scientific">Crepidotus variabilis</name>
    <dbReference type="NCBI Taxonomy" id="179855"/>
    <lineage>
        <taxon>Eukaryota</taxon>
        <taxon>Fungi</taxon>
        <taxon>Dikarya</taxon>
        <taxon>Basidiomycota</taxon>
        <taxon>Agaricomycotina</taxon>
        <taxon>Agaricomycetes</taxon>
        <taxon>Agaricomycetidae</taxon>
        <taxon>Agaricales</taxon>
        <taxon>Agaricineae</taxon>
        <taxon>Crepidotaceae</taxon>
        <taxon>Crepidotus</taxon>
    </lineage>
</organism>
<name>A0A9P6E6X2_9AGAR</name>
<evidence type="ECO:0000259" key="1">
    <source>
        <dbReference type="Pfam" id="PF12937"/>
    </source>
</evidence>
<dbReference type="Proteomes" id="UP000807306">
    <property type="component" value="Unassembled WGS sequence"/>
</dbReference>
<evidence type="ECO:0000313" key="3">
    <source>
        <dbReference type="Proteomes" id="UP000807306"/>
    </source>
</evidence>